<dbReference type="PANTHER" id="PTHR11364">
    <property type="entry name" value="THIOSULFATE SULFERTANSFERASE"/>
    <property type="match status" value="1"/>
</dbReference>
<dbReference type="SMART" id="SM00450">
    <property type="entry name" value="RHOD"/>
    <property type="match status" value="2"/>
</dbReference>
<evidence type="ECO:0000256" key="2">
    <source>
        <dbReference type="ARBA" id="ARBA00022737"/>
    </source>
</evidence>
<evidence type="ECO:0000256" key="3">
    <source>
        <dbReference type="SAM" id="MobiDB-lite"/>
    </source>
</evidence>
<name>A0A031FX83_9MICO</name>
<dbReference type="InterPro" id="IPR036873">
    <property type="entry name" value="Rhodanese-like_dom_sf"/>
</dbReference>
<dbReference type="InterPro" id="IPR001763">
    <property type="entry name" value="Rhodanese-like_dom"/>
</dbReference>
<dbReference type="RefSeq" id="WP_036310343.1">
    <property type="nucleotide sequence ID" value="NZ_JFYO01000004.1"/>
</dbReference>
<feature type="domain" description="Rhodanese" evidence="4">
    <location>
        <begin position="164"/>
        <end position="275"/>
    </location>
</feature>
<evidence type="ECO:0000259" key="4">
    <source>
        <dbReference type="PROSITE" id="PS50206"/>
    </source>
</evidence>
<dbReference type="eggNOG" id="COG2897">
    <property type="taxonomic scope" value="Bacteria"/>
</dbReference>
<evidence type="ECO:0000256" key="1">
    <source>
        <dbReference type="ARBA" id="ARBA00022679"/>
    </source>
</evidence>
<dbReference type="EMBL" id="JFYO01000004">
    <property type="protein sequence ID" value="EZP28220.1"/>
    <property type="molecule type" value="Genomic_DNA"/>
</dbReference>
<dbReference type="PROSITE" id="PS50206">
    <property type="entry name" value="RHODANESE_3"/>
    <property type="match status" value="2"/>
</dbReference>
<dbReference type="OrthoDB" id="9770030at2"/>
<dbReference type="AlphaFoldDB" id="A0A031FX83"/>
<dbReference type="InterPro" id="IPR045078">
    <property type="entry name" value="TST/MPST-like"/>
</dbReference>
<reference evidence="5 6" key="1">
    <citation type="submission" date="2014-03" db="EMBL/GenBank/DDBJ databases">
        <title>Draft Genome Sequences of 13 Willow Endophytes.</title>
        <authorList>
            <person name="Gan H.Y."/>
            <person name="Gan H.M."/>
            <person name="Savka M.A."/>
            <person name="Hudson A.O."/>
        </authorList>
    </citation>
    <scope>NUCLEOTIDE SEQUENCE [LARGE SCALE GENOMIC DNA]</scope>
    <source>
        <strain evidence="5 6">RIT293</strain>
    </source>
</reference>
<dbReference type="Pfam" id="PF00581">
    <property type="entry name" value="Rhodanese"/>
    <property type="match status" value="2"/>
</dbReference>
<accession>A0A031FX83</accession>
<dbReference type="GO" id="GO:0004792">
    <property type="term" value="F:thiosulfate-cyanide sulfurtransferase activity"/>
    <property type="evidence" value="ECO:0007669"/>
    <property type="project" value="UniProtKB-EC"/>
</dbReference>
<feature type="domain" description="Rhodanese" evidence="4">
    <location>
        <begin position="18"/>
        <end position="136"/>
    </location>
</feature>
<sequence length="280" mass="30121">MSRARLIDPHELDRMIRDAAPLTVLDVRWRLDRPDGRADYEEGHVPTAVYVSLDDELAAHGAPEDGRHPLPEIADLQTAARRWGIDKGHTVVVYDDWQTFGASRAWWVLTDAGVPDVRVLDGGLQAWRDAGLPLESGTVHAARGDVSLTPRHLTRLDIDEAAALPATGILFDVRAPERYRGEVEPIDPRAGHIPGAVNAPTGGNVDEHGRFRSAEELRARYEALGVTGDTTVGVSCGSGVSAAQAAFALSLAGVDAALYGGSWSQWSNHPDRPVATGDQP</sequence>
<dbReference type="EC" id="2.8.1.1" evidence="5"/>
<keyword evidence="2" id="KW-0677">Repeat</keyword>
<dbReference type="Gene3D" id="3.40.250.10">
    <property type="entry name" value="Rhodanese-like domain"/>
    <property type="match status" value="2"/>
</dbReference>
<feature type="region of interest" description="Disordered" evidence="3">
    <location>
        <begin position="185"/>
        <end position="207"/>
    </location>
</feature>
<dbReference type="Proteomes" id="UP000024001">
    <property type="component" value="Unassembled WGS sequence"/>
</dbReference>
<proteinExistence type="predicted"/>
<dbReference type="SUPFAM" id="SSF52821">
    <property type="entry name" value="Rhodanese/Cell cycle control phosphatase"/>
    <property type="match status" value="2"/>
</dbReference>
<dbReference type="PATRIC" id="fig|273677.3.peg.1181"/>
<evidence type="ECO:0000313" key="6">
    <source>
        <dbReference type="Proteomes" id="UP000024001"/>
    </source>
</evidence>
<dbReference type="CDD" id="cd01448">
    <property type="entry name" value="TST_Repeat_1"/>
    <property type="match status" value="1"/>
</dbReference>
<dbReference type="CDD" id="cd01449">
    <property type="entry name" value="TST_Repeat_2"/>
    <property type="match status" value="1"/>
</dbReference>
<dbReference type="PANTHER" id="PTHR11364:SF27">
    <property type="entry name" value="SULFURTRANSFERASE"/>
    <property type="match status" value="1"/>
</dbReference>
<evidence type="ECO:0000313" key="5">
    <source>
        <dbReference type="EMBL" id="EZP28220.1"/>
    </source>
</evidence>
<keyword evidence="1 5" id="KW-0808">Transferase</keyword>
<comment type="caution">
    <text evidence="5">The sequence shown here is derived from an EMBL/GenBank/DDBJ whole genome shotgun (WGS) entry which is preliminary data.</text>
</comment>
<organism evidence="5 6">
    <name type="scientific">Microbacterium oleivorans</name>
    <dbReference type="NCBI Taxonomy" id="273677"/>
    <lineage>
        <taxon>Bacteria</taxon>
        <taxon>Bacillati</taxon>
        <taxon>Actinomycetota</taxon>
        <taxon>Actinomycetes</taxon>
        <taxon>Micrococcales</taxon>
        <taxon>Microbacteriaceae</taxon>
        <taxon>Microbacterium</taxon>
    </lineage>
</organism>
<keyword evidence="6" id="KW-1185">Reference proteome</keyword>
<gene>
    <name evidence="5" type="primary">sseB</name>
    <name evidence="5" type="ORF">BW34_01198</name>
</gene>
<protein>
    <submittedName>
        <fullName evidence="5">Putative thiosulfate sulfurtransferase</fullName>
        <ecNumber evidence="5">2.8.1.1</ecNumber>
    </submittedName>
</protein>